<dbReference type="InterPro" id="IPR051327">
    <property type="entry name" value="MATE_MepA_subfamily"/>
</dbReference>
<keyword evidence="8 10" id="KW-0472">Membrane</keyword>
<keyword evidence="9" id="KW-0046">Antibiotic resistance</keyword>
<dbReference type="PANTHER" id="PTHR43823">
    <property type="entry name" value="SPORULATION PROTEIN YKVU"/>
    <property type="match status" value="1"/>
</dbReference>
<feature type="transmembrane region" description="Helical" evidence="10">
    <location>
        <begin position="414"/>
        <end position="432"/>
    </location>
</feature>
<evidence type="ECO:0000313" key="12">
    <source>
        <dbReference type="Proteomes" id="UP000658131"/>
    </source>
</evidence>
<keyword evidence="6 10" id="KW-0812">Transmembrane</keyword>
<feature type="transmembrane region" description="Helical" evidence="10">
    <location>
        <begin position="133"/>
        <end position="150"/>
    </location>
</feature>
<dbReference type="PANTHER" id="PTHR43823:SF3">
    <property type="entry name" value="MULTIDRUG EXPORT PROTEIN MEPA"/>
    <property type="match status" value="1"/>
</dbReference>
<dbReference type="CDD" id="cd13143">
    <property type="entry name" value="MATE_MepA_like"/>
    <property type="match status" value="1"/>
</dbReference>
<feature type="transmembrane region" description="Helical" evidence="10">
    <location>
        <begin position="233"/>
        <end position="254"/>
    </location>
</feature>
<sequence>MLGGFILFLAKRFIRFVAPSVLSMWIFSLYSMVDGFFVSHGVGGHALAAVNLSMPYINTVFAIGLILAVGSSTVLSIALGQKDQKLANDCFNQNLVVVALVCAIVSVLTLLNLDGVARFLGSTAPTHGYVREYIGTLAPFMPFFAVSYNLEVQVKAANAPQVSAVGVVSCALTNVLLDYLFVMRFGWGVAGAAAATGIAQVVSTIIFFLFFLRGKAVLRFGRFTPRPGLYRRILPLGLADGMTEFSNAIVIFTFNQVILRVIGEGALISYTIISYLNTLVLMTMSGISQGIQPLVSFYHGAGESRYCEVLRRYGLLTGAVCSALFLIFSQAAPQLLVGFFLDGSDPALFDSSVRALRLYSLCFLLIGFNVIWAGYFTAIERPFRSLTISMGRACVLPLPCLVFLPMLAGESGVWLAPLASEGICLLLACFLIRRYRREQARQAVPHPSL</sequence>
<dbReference type="EMBL" id="JACRTB010000010">
    <property type="protein sequence ID" value="MBC8576352.1"/>
    <property type="molecule type" value="Genomic_DNA"/>
</dbReference>
<feature type="transmembrane region" description="Helical" evidence="10">
    <location>
        <begin position="266"/>
        <end position="287"/>
    </location>
</feature>
<feature type="transmembrane region" description="Helical" evidence="10">
    <location>
        <begin position="53"/>
        <end position="79"/>
    </location>
</feature>
<feature type="transmembrane region" description="Helical" evidence="10">
    <location>
        <begin position="12"/>
        <end position="33"/>
    </location>
</feature>
<organism evidence="11 12">
    <name type="scientific">Yanshouia hominis</name>
    <dbReference type="NCBI Taxonomy" id="2763673"/>
    <lineage>
        <taxon>Bacteria</taxon>
        <taxon>Bacillati</taxon>
        <taxon>Bacillota</taxon>
        <taxon>Clostridia</taxon>
        <taxon>Eubacteriales</taxon>
        <taxon>Oscillospiraceae</taxon>
        <taxon>Yanshouia</taxon>
    </lineage>
</organism>
<evidence type="ECO:0000256" key="9">
    <source>
        <dbReference type="ARBA" id="ARBA00023251"/>
    </source>
</evidence>
<evidence type="ECO:0000256" key="10">
    <source>
        <dbReference type="SAM" id="Phobius"/>
    </source>
</evidence>
<feature type="transmembrane region" description="Helical" evidence="10">
    <location>
        <begin position="187"/>
        <end position="212"/>
    </location>
</feature>
<evidence type="ECO:0000256" key="1">
    <source>
        <dbReference type="ARBA" id="ARBA00004651"/>
    </source>
</evidence>
<accession>A0ABR7NIW5</accession>
<dbReference type="InterPro" id="IPR002528">
    <property type="entry name" value="MATE_fam"/>
</dbReference>
<evidence type="ECO:0000256" key="7">
    <source>
        <dbReference type="ARBA" id="ARBA00022989"/>
    </source>
</evidence>
<evidence type="ECO:0000256" key="2">
    <source>
        <dbReference type="ARBA" id="ARBA00008417"/>
    </source>
</evidence>
<dbReference type="InterPro" id="IPR045070">
    <property type="entry name" value="MATE_MepA-like"/>
</dbReference>
<evidence type="ECO:0000256" key="3">
    <source>
        <dbReference type="ARBA" id="ARBA00022106"/>
    </source>
</evidence>
<feature type="transmembrane region" description="Helical" evidence="10">
    <location>
        <begin position="91"/>
        <end position="113"/>
    </location>
</feature>
<proteinExistence type="inferred from homology"/>
<keyword evidence="5" id="KW-1003">Cell membrane</keyword>
<name>A0ABR7NIW5_9FIRM</name>
<feature type="transmembrane region" description="Helical" evidence="10">
    <location>
        <begin position="356"/>
        <end position="378"/>
    </location>
</feature>
<evidence type="ECO:0000256" key="5">
    <source>
        <dbReference type="ARBA" id="ARBA00022475"/>
    </source>
</evidence>
<feature type="transmembrane region" description="Helical" evidence="10">
    <location>
        <begin position="313"/>
        <end position="336"/>
    </location>
</feature>
<evidence type="ECO:0000256" key="6">
    <source>
        <dbReference type="ARBA" id="ARBA00022692"/>
    </source>
</evidence>
<evidence type="ECO:0000256" key="4">
    <source>
        <dbReference type="ARBA" id="ARBA00022448"/>
    </source>
</evidence>
<keyword evidence="12" id="KW-1185">Reference proteome</keyword>
<feature type="transmembrane region" description="Helical" evidence="10">
    <location>
        <begin position="162"/>
        <end position="181"/>
    </location>
</feature>
<dbReference type="InterPro" id="IPR048279">
    <property type="entry name" value="MdtK-like"/>
</dbReference>
<evidence type="ECO:0000313" key="11">
    <source>
        <dbReference type="EMBL" id="MBC8576352.1"/>
    </source>
</evidence>
<feature type="transmembrane region" description="Helical" evidence="10">
    <location>
        <begin position="390"/>
        <end position="408"/>
    </location>
</feature>
<evidence type="ECO:0000256" key="8">
    <source>
        <dbReference type="ARBA" id="ARBA00023136"/>
    </source>
</evidence>
<comment type="subcellular location">
    <subcellularLocation>
        <location evidence="1">Cell membrane</location>
        <topology evidence="1">Multi-pass membrane protein</topology>
    </subcellularLocation>
</comment>
<reference evidence="11 12" key="1">
    <citation type="submission" date="2020-08" db="EMBL/GenBank/DDBJ databases">
        <title>Genome public.</title>
        <authorList>
            <person name="Liu C."/>
            <person name="Sun Q."/>
        </authorList>
    </citation>
    <scope>NUCLEOTIDE SEQUENCE [LARGE SCALE GENOMIC DNA]</scope>
    <source>
        <strain evidence="11 12">BX1</strain>
    </source>
</reference>
<dbReference type="Proteomes" id="UP000658131">
    <property type="component" value="Unassembled WGS sequence"/>
</dbReference>
<keyword evidence="4" id="KW-0813">Transport</keyword>
<protein>
    <recommendedName>
        <fullName evidence="3">Multidrug export protein MepA</fullName>
    </recommendedName>
</protein>
<dbReference type="PIRSF" id="PIRSF006603">
    <property type="entry name" value="DinF"/>
    <property type="match status" value="1"/>
</dbReference>
<dbReference type="Pfam" id="PF01554">
    <property type="entry name" value="MatE"/>
    <property type="match status" value="2"/>
</dbReference>
<gene>
    <name evidence="11" type="ORF">H8717_08040</name>
</gene>
<comment type="caution">
    <text evidence="11">The sequence shown here is derived from an EMBL/GenBank/DDBJ whole genome shotgun (WGS) entry which is preliminary data.</text>
</comment>
<comment type="similarity">
    <text evidence="2">Belongs to the multi antimicrobial extrusion (MATE) (TC 2.A.66.1) family. MepA subfamily.</text>
</comment>
<keyword evidence="7 10" id="KW-1133">Transmembrane helix</keyword>